<dbReference type="NCBIfam" id="NF003807">
    <property type="entry name" value="PRK05395.1-4"/>
    <property type="match status" value="1"/>
</dbReference>
<feature type="binding site" evidence="8">
    <location>
        <begin position="101"/>
        <end position="102"/>
    </location>
    <ligand>
        <name>substrate</name>
    </ligand>
</feature>
<dbReference type="EMBL" id="JACOMF010000026">
    <property type="protein sequence ID" value="MBC4017260.1"/>
    <property type="molecule type" value="Genomic_DNA"/>
</dbReference>
<keyword evidence="7 8" id="KW-0456">Lyase</keyword>
<evidence type="ECO:0000256" key="5">
    <source>
        <dbReference type="ARBA" id="ARBA00012060"/>
    </source>
</evidence>
<feature type="binding site" evidence="8">
    <location>
        <position position="111"/>
    </location>
    <ligand>
        <name>substrate</name>
    </ligand>
</feature>
<dbReference type="InterPro" id="IPR036441">
    <property type="entry name" value="DHquinase_II_sf"/>
</dbReference>
<dbReference type="PIRSF" id="PIRSF001399">
    <property type="entry name" value="DHquinase_II"/>
    <property type="match status" value="1"/>
</dbReference>
<keyword evidence="11" id="KW-1185">Reference proteome</keyword>
<comment type="function">
    <text evidence="8">Catalyzes a trans-dehydration via an enolate intermediate.</text>
</comment>
<dbReference type="AlphaFoldDB" id="A0A9X0UIP8"/>
<dbReference type="NCBIfam" id="NF003805">
    <property type="entry name" value="PRK05395.1-2"/>
    <property type="match status" value="1"/>
</dbReference>
<feature type="binding site" evidence="8">
    <location>
        <position position="74"/>
    </location>
    <ligand>
        <name>substrate</name>
    </ligand>
</feature>
<feature type="active site" description="Proton donor" evidence="8 9">
    <location>
        <position position="100"/>
    </location>
</feature>
<reference evidence="10" key="1">
    <citation type="submission" date="2020-08" db="EMBL/GenBank/DDBJ databases">
        <authorList>
            <person name="Hu Y."/>
            <person name="Nguyen S.V."/>
            <person name="Li F."/>
            <person name="Fanning S."/>
        </authorList>
    </citation>
    <scope>NUCLEOTIDE SEQUENCE</scope>
    <source>
        <strain evidence="10">SYSU D8009</strain>
    </source>
</reference>
<evidence type="ECO:0000256" key="4">
    <source>
        <dbReference type="ARBA" id="ARBA00011193"/>
    </source>
</evidence>
<dbReference type="InterPro" id="IPR001874">
    <property type="entry name" value="DHquinase_II"/>
</dbReference>
<dbReference type="PANTHER" id="PTHR21272:SF3">
    <property type="entry name" value="CATABOLIC 3-DEHYDROQUINASE"/>
    <property type="match status" value="1"/>
</dbReference>
<comment type="caution">
    <text evidence="10">The sequence shown here is derived from an EMBL/GenBank/DDBJ whole genome shotgun (WGS) entry which is preliminary data.</text>
</comment>
<dbReference type="CDD" id="cd00466">
    <property type="entry name" value="DHQase_II"/>
    <property type="match status" value="1"/>
</dbReference>
<comment type="similarity">
    <text evidence="3 8">Belongs to the type-II 3-dehydroquinase family.</text>
</comment>
<dbReference type="SUPFAM" id="SSF52304">
    <property type="entry name" value="Type II 3-dehydroquinate dehydratase"/>
    <property type="match status" value="1"/>
</dbReference>
<dbReference type="Pfam" id="PF01220">
    <property type="entry name" value="DHquinase_II"/>
    <property type="match status" value="1"/>
</dbReference>
<protein>
    <recommendedName>
        <fullName evidence="5 8">3-dehydroquinate dehydratase</fullName>
        <shortName evidence="8">3-dehydroquinase</shortName>
        <ecNumber evidence="5 8">4.2.1.10</ecNumber>
    </recommendedName>
    <alternativeName>
        <fullName evidence="8">Type II DHQase</fullName>
    </alternativeName>
</protein>
<accession>A0A9X0UIP8</accession>
<evidence type="ECO:0000313" key="10">
    <source>
        <dbReference type="EMBL" id="MBC4017260.1"/>
    </source>
</evidence>
<dbReference type="HAMAP" id="MF_00169">
    <property type="entry name" value="AroQ"/>
    <property type="match status" value="1"/>
</dbReference>
<keyword evidence="6 8" id="KW-0057">Aromatic amino acid biosynthesis</keyword>
<keyword evidence="8" id="KW-0028">Amino-acid biosynthesis</keyword>
<sequence length="149" mass="16081">MPTAYFLNGPNVNLYGLDRSGTYGSWSFPAIRARCLAAAERAGLVLECRQTNDEGQLIDWLQEARERADGVLINAAGLSYTSIAVMDALLMIDGPVLEVHMSNIHRREAFRHATFISRAATATICGLGPLGYELAIGAMAELIAAGARR</sequence>
<dbReference type="EC" id="4.2.1.10" evidence="5 8"/>
<comment type="subunit">
    <text evidence="4 8">Homododecamer.</text>
</comment>
<evidence type="ECO:0000256" key="2">
    <source>
        <dbReference type="ARBA" id="ARBA00004902"/>
    </source>
</evidence>
<comment type="catalytic activity">
    <reaction evidence="1 8">
        <text>3-dehydroquinate = 3-dehydroshikimate + H2O</text>
        <dbReference type="Rhea" id="RHEA:21096"/>
        <dbReference type="ChEBI" id="CHEBI:15377"/>
        <dbReference type="ChEBI" id="CHEBI:16630"/>
        <dbReference type="ChEBI" id="CHEBI:32364"/>
        <dbReference type="EC" id="4.2.1.10"/>
    </reaction>
</comment>
<feature type="binding site" evidence="8">
    <location>
        <position position="87"/>
    </location>
    <ligand>
        <name>substrate</name>
    </ligand>
</feature>
<dbReference type="PANTHER" id="PTHR21272">
    <property type="entry name" value="CATABOLIC 3-DEHYDROQUINASE"/>
    <property type="match status" value="1"/>
</dbReference>
<gene>
    <name evidence="8" type="primary">aroQ</name>
    <name evidence="10" type="ORF">H7965_18280</name>
</gene>
<organism evidence="10 11">
    <name type="scientific">Siccirubricoccus deserti</name>
    <dbReference type="NCBI Taxonomy" id="2013562"/>
    <lineage>
        <taxon>Bacteria</taxon>
        <taxon>Pseudomonadati</taxon>
        <taxon>Pseudomonadota</taxon>
        <taxon>Alphaproteobacteria</taxon>
        <taxon>Acetobacterales</taxon>
        <taxon>Roseomonadaceae</taxon>
        <taxon>Siccirubricoccus</taxon>
    </lineage>
</organism>
<evidence type="ECO:0000256" key="8">
    <source>
        <dbReference type="HAMAP-Rule" id="MF_00169"/>
    </source>
</evidence>
<evidence type="ECO:0000256" key="3">
    <source>
        <dbReference type="ARBA" id="ARBA00011037"/>
    </source>
</evidence>
<evidence type="ECO:0000313" key="11">
    <source>
        <dbReference type="Proteomes" id="UP000600101"/>
    </source>
</evidence>
<proteinExistence type="inferred from homology"/>
<comment type="pathway">
    <text evidence="2 8">Metabolic intermediate biosynthesis; chorismate biosynthesis; chorismate from D-erythrose 4-phosphate and phosphoenolpyruvate: step 3/7.</text>
</comment>
<dbReference type="GO" id="GO:0009073">
    <property type="term" value="P:aromatic amino acid family biosynthetic process"/>
    <property type="evidence" value="ECO:0007669"/>
    <property type="project" value="UniProtKB-KW"/>
</dbReference>
<dbReference type="GO" id="GO:0003855">
    <property type="term" value="F:3-dehydroquinate dehydratase activity"/>
    <property type="evidence" value="ECO:0007669"/>
    <property type="project" value="UniProtKB-UniRule"/>
</dbReference>
<dbReference type="GO" id="GO:0008652">
    <property type="term" value="P:amino acid biosynthetic process"/>
    <property type="evidence" value="ECO:0007669"/>
    <property type="project" value="UniProtKB-KW"/>
</dbReference>
<dbReference type="GO" id="GO:0009423">
    <property type="term" value="P:chorismate biosynthetic process"/>
    <property type="evidence" value="ECO:0007669"/>
    <property type="project" value="UniProtKB-UniRule"/>
</dbReference>
<evidence type="ECO:0000256" key="7">
    <source>
        <dbReference type="ARBA" id="ARBA00023239"/>
    </source>
</evidence>
<evidence type="ECO:0000256" key="6">
    <source>
        <dbReference type="ARBA" id="ARBA00023141"/>
    </source>
</evidence>
<evidence type="ECO:0000256" key="9">
    <source>
        <dbReference type="PIRSR" id="PIRSR001399-1"/>
    </source>
</evidence>
<comment type="caution">
    <text evidence="8">Lacks conserved residue(s) required for the propagation of feature annotation.</text>
</comment>
<name>A0A9X0UIP8_9PROT</name>
<dbReference type="Proteomes" id="UP000600101">
    <property type="component" value="Unassembled WGS sequence"/>
</dbReference>
<dbReference type="RefSeq" id="WP_186772026.1">
    <property type="nucleotide sequence ID" value="NZ_JACOMF010000026.1"/>
</dbReference>
<dbReference type="NCBIfam" id="NF003806">
    <property type="entry name" value="PRK05395.1-3"/>
    <property type="match status" value="1"/>
</dbReference>
<evidence type="ECO:0000256" key="1">
    <source>
        <dbReference type="ARBA" id="ARBA00001864"/>
    </source>
</evidence>
<feature type="active site" description="Proton acceptor" evidence="8 9">
    <location>
        <position position="23"/>
    </location>
</feature>
<dbReference type="Gene3D" id="3.40.50.9100">
    <property type="entry name" value="Dehydroquinase, class II"/>
    <property type="match status" value="1"/>
</dbReference>
<dbReference type="GO" id="GO:0019631">
    <property type="term" value="P:quinate catabolic process"/>
    <property type="evidence" value="ECO:0007669"/>
    <property type="project" value="TreeGrafter"/>
</dbReference>